<dbReference type="EMBL" id="HBGY01007011">
    <property type="protein sequence ID" value="CAD9564137.1"/>
    <property type="molecule type" value="Transcribed_RNA"/>
</dbReference>
<organism evidence="2">
    <name type="scientific">Leptocylindrus danicus</name>
    <dbReference type="NCBI Taxonomy" id="163516"/>
    <lineage>
        <taxon>Eukaryota</taxon>
        <taxon>Sar</taxon>
        <taxon>Stramenopiles</taxon>
        <taxon>Ochrophyta</taxon>
        <taxon>Bacillariophyta</taxon>
        <taxon>Coscinodiscophyceae</taxon>
        <taxon>Chaetocerotophycidae</taxon>
        <taxon>Leptocylindrales</taxon>
        <taxon>Leptocylindraceae</taxon>
        <taxon>Leptocylindrus</taxon>
    </lineage>
</organism>
<accession>A0A7S2K3T1</accession>
<dbReference type="AlphaFoldDB" id="A0A7S2K3T1"/>
<name>A0A7S2K3T1_9STRA</name>
<proteinExistence type="predicted"/>
<evidence type="ECO:0000313" key="2">
    <source>
        <dbReference type="EMBL" id="CAD9564137.1"/>
    </source>
</evidence>
<protein>
    <submittedName>
        <fullName evidence="2">Uncharacterized protein</fullName>
    </submittedName>
</protein>
<sequence>MWTAARRLALVTIFAFGLFNASMKFSTSAILFTLYSLANGDQYAKFFENDYSALEATEGIFVPLDHMAEFEAKMIQEDPEEVDFVEVDENGIATPYVLLGNIDSNSTSLSEDPESGGVDPHERELRGAGYGRHHRGYYRQRNKPAGVGLQELHPGLYQLMWCFRPRHDFGLPKPPKLDGAIYRKMLIDDRFVPIPEEDVLGSSAAGGNGRRLEDLKLRRCFKFGPHKMCCQNKKKTIFSKNGQVDGIIGLNEAVNVVEATKKRRGHRKHVLEDAVMRGGAGGMYDGMGPGGYRE</sequence>
<feature type="region of interest" description="Disordered" evidence="1">
    <location>
        <begin position="105"/>
        <end position="124"/>
    </location>
</feature>
<gene>
    <name evidence="2" type="ORF">LDAN0321_LOCUS4345</name>
</gene>
<evidence type="ECO:0000256" key="1">
    <source>
        <dbReference type="SAM" id="MobiDB-lite"/>
    </source>
</evidence>
<reference evidence="2" key="1">
    <citation type="submission" date="2021-01" db="EMBL/GenBank/DDBJ databases">
        <authorList>
            <person name="Corre E."/>
            <person name="Pelletier E."/>
            <person name="Niang G."/>
            <person name="Scheremetjew M."/>
            <person name="Finn R."/>
            <person name="Kale V."/>
            <person name="Holt S."/>
            <person name="Cochrane G."/>
            <person name="Meng A."/>
            <person name="Brown T."/>
            <person name="Cohen L."/>
        </authorList>
    </citation>
    <scope>NUCLEOTIDE SEQUENCE</scope>
    <source>
        <strain evidence="2">B650</strain>
    </source>
</reference>